<keyword evidence="8" id="KW-1185">Reference proteome</keyword>
<sequence>MATLVGESSVKGGPEVVRMTLLTFAAIGITYACSPFTALPLSFVLARRFTWGIEMTYCTPYLLTLGLTKSNTSLIWIAGPLSGLIVQPVVGVLSDEHTSKWGRRRPLMVAGAVVAAVSLLVLGYTREIVGLVMRGDEQSKMPTIVLAVLAIYVVDFAINAVMSCARSLIVDILPLEKQQAGAAWSSRMSAVGHMVGYAAGSVDLVKVFGTTLGDAQFQQLTVIAALSIVGSTAVTCLAVTEKVLVSTKEAKRHPIKNVAGQIYTTLRHLPPRIQAICWAQFWSWIGWFPFLFYGTTWVGETYFRYDVPPEAKQSKDALGDMGRIGSTALLVYSVVTFVGAFALPLLVKSPADEAAKMSHPSVAVAGAGGTWRKRRPDLVMTWIGGQLLFAAAMSMAPLARSFRFATILLCLCGLPWTIALWAPTALLGVEVNKLSGASYQRLDEEPDIELPTVHPNDAADCAEEADASGTSTTAELSGIYFGILNIYTTLPQFVGTFIASIVFTILEPGKSPELSDDAPAADKGASSGKTNAISVCLFIGAICSVVATFATRKLHYL</sequence>
<evidence type="ECO:0000256" key="5">
    <source>
        <dbReference type="ARBA" id="ARBA00023136"/>
    </source>
</evidence>
<evidence type="ECO:0000313" key="7">
    <source>
        <dbReference type="EMBL" id="KYK55584.1"/>
    </source>
</evidence>
<dbReference type="GO" id="GO:0008506">
    <property type="term" value="F:sucrose:proton symporter activity"/>
    <property type="evidence" value="ECO:0007669"/>
    <property type="project" value="TreeGrafter"/>
</dbReference>
<dbReference type="InParanoid" id="A0A151GER3"/>
<dbReference type="PANTHER" id="PTHR19432:SF76">
    <property type="entry name" value="TRANSPORTER, PUTATIVE (EUROFUNG)-RELATED"/>
    <property type="match status" value="1"/>
</dbReference>
<comment type="subcellular location">
    <subcellularLocation>
        <location evidence="1">Membrane</location>
        <topology evidence="1">Multi-pass membrane protein</topology>
    </subcellularLocation>
</comment>
<feature type="transmembrane region" description="Helical" evidence="6">
    <location>
        <begin position="144"/>
        <end position="169"/>
    </location>
</feature>
<feature type="transmembrane region" description="Helical" evidence="6">
    <location>
        <begin position="404"/>
        <end position="429"/>
    </location>
</feature>
<dbReference type="RefSeq" id="XP_040654936.1">
    <property type="nucleotide sequence ID" value="XM_040804832.1"/>
</dbReference>
<organism evidence="7 8">
    <name type="scientific">Drechmeria coniospora</name>
    <name type="common">Nematophagous fungus</name>
    <name type="synonym">Meria coniospora</name>
    <dbReference type="NCBI Taxonomy" id="98403"/>
    <lineage>
        <taxon>Eukaryota</taxon>
        <taxon>Fungi</taxon>
        <taxon>Dikarya</taxon>
        <taxon>Ascomycota</taxon>
        <taxon>Pezizomycotina</taxon>
        <taxon>Sordariomycetes</taxon>
        <taxon>Hypocreomycetidae</taxon>
        <taxon>Hypocreales</taxon>
        <taxon>Ophiocordycipitaceae</taxon>
        <taxon>Drechmeria</taxon>
    </lineage>
</organism>
<evidence type="ECO:0000256" key="2">
    <source>
        <dbReference type="ARBA" id="ARBA00022448"/>
    </source>
</evidence>
<feature type="transmembrane region" description="Helical" evidence="6">
    <location>
        <begin position="378"/>
        <end position="398"/>
    </location>
</feature>
<comment type="caution">
    <text evidence="7">The sequence shown here is derived from an EMBL/GenBank/DDBJ whole genome shotgun (WGS) entry which is preliminary data.</text>
</comment>
<feature type="transmembrane region" description="Helical" evidence="6">
    <location>
        <begin position="74"/>
        <end position="94"/>
    </location>
</feature>
<feature type="transmembrane region" description="Helical" evidence="6">
    <location>
        <begin position="532"/>
        <end position="551"/>
    </location>
</feature>
<name>A0A151GER3_DRECN</name>
<feature type="transmembrane region" description="Helical" evidence="6">
    <location>
        <begin position="329"/>
        <end position="347"/>
    </location>
</feature>
<protein>
    <recommendedName>
        <fullName evidence="9">Sucrose transport protein</fullName>
    </recommendedName>
</protein>
<dbReference type="InterPro" id="IPR036259">
    <property type="entry name" value="MFS_trans_sf"/>
</dbReference>
<gene>
    <name evidence="7" type="ORF">DCS_07547</name>
</gene>
<dbReference type="Pfam" id="PF13347">
    <property type="entry name" value="MFS_2"/>
    <property type="match status" value="1"/>
</dbReference>
<evidence type="ECO:0000313" key="8">
    <source>
        <dbReference type="Proteomes" id="UP000076580"/>
    </source>
</evidence>
<dbReference type="AlphaFoldDB" id="A0A151GER3"/>
<feature type="transmembrane region" description="Helical" evidence="6">
    <location>
        <begin position="21"/>
        <end position="46"/>
    </location>
</feature>
<dbReference type="EMBL" id="LAYC01000003">
    <property type="protein sequence ID" value="KYK55584.1"/>
    <property type="molecule type" value="Genomic_DNA"/>
</dbReference>
<dbReference type="PANTHER" id="PTHR19432">
    <property type="entry name" value="SUGAR TRANSPORTER"/>
    <property type="match status" value="1"/>
</dbReference>
<keyword evidence="3 6" id="KW-0812">Transmembrane</keyword>
<dbReference type="Proteomes" id="UP000076580">
    <property type="component" value="Chromosome 03"/>
</dbReference>
<evidence type="ECO:0000256" key="3">
    <source>
        <dbReference type="ARBA" id="ARBA00022692"/>
    </source>
</evidence>
<evidence type="ECO:0000256" key="1">
    <source>
        <dbReference type="ARBA" id="ARBA00004141"/>
    </source>
</evidence>
<proteinExistence type="predicted"/>
<dbReference type="GeneID" id="63720190"/>
<accession>A0A151GER3</accession>
<keyword evidence="4 6" id="KW-1133">Transmembrane helix</keyword>
<evidence type="ECO:0008006" key="9">
    <source>
        <dbReference type="Google" id="ProtNLM"/>
    </source>
</evidence>
<feature type="transmembrane region" description="Helical" evidence="6">
    <location>
        <begin position="484"/>
        <end position="506"/>
    </location>
</feature>
<dbReference type="GO" id="GO:0005886">
    <property type="term" value="C:plasma membrane"/>
    <property type="evidence" value="ECO:0007669"/>
    <property type="project" value="TreeGrafter"/>
</dbReference>
<keyword evidence="2" id="KW-0813">Transport</keyword>
<dbReference type="Gene3D" id="1.20.1250.20">
    <property type="entry name" value="MFS general substrate transporter like domains"/>
    <property type="match status" value="1"/>
</dbReference>
<evidence type="ECO:0000256" key="4">
    <source>
        <dbReference type="ARBA" id="ARBA00022989"/>
    </source>
</evidence>
<keyword evidence="5 6" id="KW-0472">Membrane</keyword>
<dbReference type="SUPFAM" id="SSF103473">
    <property type="entry name" value="MFS general substrate transporter"/>
    <property type="match status" value="1"/>
</dbReference>
<feature type="transmembrane region" description="Helical" evidence="6">
    <location>
        <begin position="275"/>
        <end position="294"/>
    </location>
</feature>
<reference evidence="7 8" key="1">
    <citation type="journal article" date="2016" name="Sci. Rep.">
        <title>Insights into Adaptations to a Near-Obligate Nematode Endoparasitic Lifestyle from the Finished Genome of Drechmeria coniospora.</title>
        <authorList>
            <person name="Zhang L."/>
            <person name="Zhou Z."/>
            <person name="Guo Q."/>
            <person name="Fokkens L."/>
            <person name="Miskei M."/>
            <person name="Pocsi I."/>
            <person name="Zhang W."/>
            <person name="Chen M."/>
            <person name="Wang L."/>
            <person name="Sun Y."/>
            <person name="Donzelli B.G."/>
            <person name="Gibson D.M."/>
            <person name="Nelson D.R."/>
            <person name="Luo J.G."/>
            <person name="Rep M."/>
            <person name="Liu H."/>
            <person name="Yang S."/>
            <person name="Wang J."/>
            <person name="Krasnoff S.B."/>
            <person name="Xu Y."/>
            <person name="Molnar I."/>
            <person name="Lin M."/>
        </authorList>
    </citation>
    <scope>NUCLEOTIDE SEQUENCE [LARGE SCALE GENOMIC DNA]</scope>
    <source>
        <strain evidence="7 8">ARSEF 6962</strain>
    </source>
</reference>
<evidence type="ECO:0000256" key="6">
    <source>
        <dbReference type="SAM" id="Phobius"/>
    </source>
</evidence>
<feature type="transmembrane region" description="Helical" evidence="6">
    <location>
        <begin position="106"/>
        <end position="124"/>
    </location>
</feature>